<evidence type="ECO:0000313" key="2">
    <source>
        <dbReference type="EMBL" id="UZD54634.1"/>
    </source>
</evidence>
<dbReference type="PANTHER" id="PTHR23419:SF8">
    <property type="entry name" value="FI09726P"/>
    <property type="match status" value="1"/>
</dbReference>
<dbReference type="RefSeq" id="WP_264892233.1">
    <property type="nucleotide sequence ID" value="NZ_CP110257.1"/>
</dbReference>
<name>A0ABY6MRJ5_9BURK</name>
<dbReference type="Gene3D" id="3.30.70.120">
    <property type="match status" value="1"/>
</dbReference>
<dbReference type="InterPro" id="IPR004323">
    <property type="entry name" value="Ion_tolerance_CutA"/>
</dbReference>
<reference evidence="2" key="1">
    <citation type="submission" date="2022-10" db="EMBL/GenBank/DDBJ databases">
        <title>Complete genome sequence of Schlegelella aquatica LMG 23380.</title>
        <authorList>
            <person name="Musilova J."/>
            <person name="Kourilova X."/>
            <person name="Bezdicek M."/>
            <person name="Hermankova K."/>
            <person name="Obruca S."/>
            <person name="Sedlar K."/>
        </authorList>
    </citation>
    <scope>NUCLEOTIDE SEQUENCE</scope>
    <source>
        <strain evidence="2">LMG 23380</strain>
    </source>
</reference>
<dbReference type="SUPFAM" id="SSF54913">
    <property type="entry name" value="GlnB-like"/>
    <property type="match status" value="1"/>
</dbReference>
<organism evidence="2 3">
    <name type="scientific">Caldimonas aquatica</name>
    <dbReference type="NCBI Taxonomy" id="376175"/>
    <lineage>
        <taxon>Bacteria</taxon>
        <taxon>Pseudomonadati</taxon>
        <taxon>Pseudomonadota</taxon>
        <taxon>Betaproteobacteria</taxon>
        <taxon>Burkholderiales</taxon>
        <taxon>Sphaerotilaceae</taxon>
        <taxon>Caldimonas</taxon>
    </lineage>
</organism>
<evidence type="ECO:0000256" key="1">
    <source>
        <dbReference type="ARBA" id="ARBA00010169"/>
    </source>
</evidence>
<gene>
    <name evidence="2" type="ORF">OMP39_13375</name>
</gene>
<sequence>METGVCLVLCTAPDEASAERVVRPLLEERLIACANLLPRARSLYWWQGQVEEASEVVLLMKTAADRVEALRQRLAQLHPYDVPELLVVPVEGGLEPYLAWVVSETRNRSA</sequence>
<evidence type="ECO:0000313" key="3">
    <source>
        <dbReference type="Proteomes" id="UP001163266"/>
    </source>
</evidence>
<dbReference type="Pfam" id="PF03091">
    <property type="entry name" value="CutA1"/>
    <property type="match status" value="1"/>
</dbReference>
<dbReference type="Proteomes" id="UP001163266">
    <property type="component" value="Chromosome"/>
</dbReference>
<dbReference type="PANTHER" id="PTHR23419">
    <property type="entry name" value="DIVALENT CATION TOLERANCE CUTA-RELATED"/>
    <property type="match status" value="1"/>
</dbReference>
<accession>A0ABY6MRJ5</accession>
<dbReference type="EMBL" id="CP110257">
    <property type="protein sequence ID" value="UZD54634.1"/>
    <property type="molecule type" value="Genomic_DNA"/>
</dbReference>
<dbReference type="InterPro" id="IPR011322">
    <property type="entry name" value="N-reg_PII-like_a/b"/>
</dbReference>
<keyword evidence="3" id="KW-1185">Reference proteome</keyword>
<dbReference type="InterPro" id="IPR015867">
    <property type="entry name" value="N-reg_PII/ATP_PRibTrfase_C"/>
</dbReference>
<protein>
    <submittedName>
        <fullName evidence="2">Divalent-cation tolerance protein CutA</fullName>
    </submittedName>
</protein>
<proteinExistence type="inferred from homology"/>
<comment type="similarity">
    <text evidence="1">Belongs to the CutA family.</text>
</comment>